<dbReference type="SMART" id="SM00982">
    <property type="entry name" value="TRCF"/>
    <property type="match status" value="1"/>
</dbReference>
<evidence type="ECO:0000256" key="13">
    <source>
        <dbReference type="HAMAP-Rule" id="MF_00969"/>
    </source>
</evidence>
<evidence type="ECO:0000256" key="8">
    <source>
        <dbReference type="ARBA" id="ARBA00023125"/>
    </source>
</evidence>
<keyword evidence="6 16" id="KW-0347">Helicase</keyword>
<dbReference type="PROSITE" id="PS51192">
    <property type="entry name" value="HELICASE_ATP_BIND_1"/>
    <property type="match status" value="1"/>
</dbReference>
<dbReference type="SMART" id="SM00487">
    <property type="entry name" value="DEXDc"/>
    <property type="match status" value="1"/>
</dbReference>
<evidence type="ECO:0000256" key="6">
    <source>
        <dbReference type="ARBA" id="ARBA00022806"/>
    </source>
</evidence>
<dbReference type="EC" id="3.6.4.-" evidence="13"/>
<accession>A0A1M6AHG9</accession>
<dbReference type="InterPro" id="IPR027417">
    <property type="entry name" value="P-loop_NTPase"/>
</dbReference>
<evidence type="ECO:0000256" key="1">
    <source>
        <dbReference type="ARBA" id="ARBA00004496"/>
    </source>
</evidence>
<dbReference type="Pfam" id="PF02559">
    <property type="entry name" value="CarD_TRCF_RID"/>
    <property type="match status" value="1"/>
</dbReference>
<dbReference type="Pfam" id="PF00271">
    <property type="entry name" value="Helicase_C"/>
    <property type="match status" value="1"/>
</dbReference>
<dbReference type="SUPFAM" id="SSF141259">
    <property type="entry name" value="CarD-like"/>
    <property type="match status" value="1"/>
</dbReference>
<dbReference type="InterPro" id="IPR041471">
    <property type="entry name" value="UvrB_inter"/>
</dbReference>
<dbReference type="AlphaFoldDB" id="A0A1M6AHG9"/>
<dbReference type="GO" id="GO:0003678">
    <property type="term" value="F:DNA helicase activity"/>
    <property type="evidence" value="ECO:0007669"/>
    <property type="project" value="TreeGrafter"/>
</dbReference>
<organism evidence="16 17">
    <name type="scientific">Anaerovibrio lipolyticus DSM 3074</name>
    <dbReference type="NCBI Taxonomy" id="1120997"/>
    <lineage>
        <taxon>Bacteria</taxon>
        <taxon>Bacillati</taxon>
        <taxon>Bacillota</taxon>
        <taxon>Negativicutes</taxon>
        <taxon>Selenomonadales</taxon>
        <taxon>Selenomonadaceae</taxon>
        <taxon>Anaerovibrio</taxon>
    </lineage>
</organism>
<keyword evidence="9 13" id="KW-0234">DNA repair</keyword>
<protein>
    <recommendedName>
        <fullName evidence="12 13">Transcription-repair-coupling factor</fullName>
        <shortName evidence="13">TRCF</shortName>
        <ecNumber evidence="13">3.6.4.-</ecNumber>
    </recommendedName>
</protein>
<dbReference type="FunFam" id="3.40.50.300:FF:000546">
    <property type="entry name" value="Transcription-repair-coupling factor"/>
    <property type="match status" value="1"/>
</dbReference>
<proteinExistence type="inferred from homology"/>
<evidence type="ECO:0000259" key="14">
    <source>
        <dbReference type="PROSITE" id="PS51192"/>
    </source>
</evidence>
<evidence type="ECO:0000256" key="11">
    <source>
        <dbReference type="ARBA" id="ARBA00061399"/>
    </source>
</evidence>
<dbReference type="InterPro" id="IPR005118">
    <property type="entry name" value="TRCF_C"/>
</dbReference>
<gene>
    <name evidence="13" type="primary">mfd</name>
    <name evidence="16" type="ORF">SAMN02745671_00358</name>
</gene>
<feature type="domain" description="Helicase ATP-binding" evidence="14">
    <location>
        <begin position="564"/>
        <end position="726"/>
    </location>
</feature>
<evidence type="ECO:0000256" key="3">
    <source>
        <dbReference type="ARBA" id="ARBA00022741"/>
    </source>
</evidence>
<comment type="function">
    <text evidence="13">Couples transcription and DNA repair by recognizing RNA polymerase (RNAP) stalled at DNA lesions. Mediates ATP-dependent release of RNAP and its truncated transcript from the DNA, and recruitment of nucleotide excision repair machinery to the damaged site.</text>
</comment>
<keyword evidence="4 13" id="KW-0227">DNA damage</keyword>
<keyword evidence="8 13" id="KW-0238">DNA-binding</keyword>
<dbReference type="CDD" id="cd17991">
    <property type="entry name" value="DEXHc_TRCF"/>
    <property type="match status" value="1"/>
</dbReference>
<dbReference type="PROSITE" id="PS51194">
    <property type="entry name" value="HELICASE_CTER"/>
    <property type="match status" value="1"/>
</dbReference>
<comment type="similarity">
    <text evidence="10 13">In the N-terminal section; belongs to the UvrB family.</text>
</comment>
<sequence>MQNLLSVMLKDSSIEQMSTCYNRGKGQAFVYGLSGTQKHASFCACYAENPRTSIIITYDQDELGAWKENLTSLLPDTEVVELPVLDMVDFNAAAKGIARNSRRMEILGSLLKGDTRIILATAQAAAQKGISPKQFKALSLKLSVGTVIERDDLLDQLVKMGYERVDQVDMQGEFCVRGGIVDVFPVNSHAPYRMEFFDDEVDSIRFFDVENQTSISKVDKAEILPFDVFDDKHRKAMFTEFITNEAAVIVDDPLKVREEIIKLAKENPDIKGRLFSWEDFLGKINSYNVIYMAMMLHSLHSINLDHLIGVSVQGVASYQRQFDMFTNDMESWLGDKNQVIVTLGDMAKVSSVREILGRNRLASVEGDVDTALRPGVATVVKGSLLNGFELPGAKLVVITEKDIFGRQKKRLSRISKEDRIHHFREINVGDYVVHSQYGIGKYCGVKTEEIDGIKRDYLYIQYGGEDRLFVPTDQVSMLQKYIGKEGEVPRLHKIGSSSWTKTKNKVRSSVKDIAKELINLYAKRKRDEGYAFSPDTVWQREFEDAFPYEETHDQLTAIAEIKADMERQQPMDRLLCGDVGFGKTEVAIRAAFKAVMDGKQVAVLVPTTVLAQQHYQTFAERFHNFGPTVEVINRFRSQKEQKAVVAKVEAGQVDILIGTHAILNAKKVKFKDLGLLIVDEEQRFGVSQKEKIKQMAIGIDVLTLSATPIPRTLHMSLAGARDMSVIETPPQERFPVQTYVVEENDNIIRNAINRELKRGGQIYFVYNRVDSIYSMLARLEKLVPDANIRVGHGQMPEAQLERVMVEFYEGQFDILLSTTIIESGLDVSNANTIIVYDADKFGLAQLYQMRGRVGRSRNIAYAYLLYKQDKVLSEVAEKRLQAIKEFAELGAGFKIAMRDLEIRGAGNLLGSQQHGHIASVGFEMYCRMLDDAVQELKTGKPVERQTDPLVEIKVQAYIDNEYVGDAMHKIEIYQRLAALRNNETLDKLMDELVDRFGDPPQSVMNLFTVARIRNEARLAGVQRITEGSQYLEIYFVGEPKCPVENLLEVSGMYGNHVKFDNQAKAMLIDLSIVPRATIHDFVLAIMEILNGKAVAGAASK</sequence>
<evidence type="ECO:0000256" key="10">
    <source>
        <dbReference type="ARBA" id="ARBA00061104"/>
    </source>
</evidence>
<evidence type="ECO:0000256" key="12">
    <source>
        <dbReference type="ARBA" id="ARBA00070128"/>
    </source>
</evidence>
<evidence type="ECO:0000313" key="16">
    <source>
        <dbReference type="EMBL" id="SHI35964.1"/>
    </source>
</evidence>
<dbReference type="Pfam" id="PF00270">
    <property type="entry name" value="DEAD"/>
    <property type="match status" value="1"/>
</dbReference>
<dbReference type="SMART" id="SM01058">
    <property type="entry name" value="CarD_TRCF"/>
    <property type="match status" value="1"/>
</dbReference>
<keyword evidence="7 13" id="KW-0067">ATP-binding</keyword>
<dbReference type="Pfam" id="PF17757">
    <property type="entry name" value="UvrB_inter"/>
    <property type="match status" value="1"/>
</dbReference>
<evidence type="ECO:0000259" key="15">
    <source>
        <dbReference type="PROSITE" id="PS51194"/>
    </source>
</evidence>
<dbReference type="Proteomes" id="UP000191240">
    <property type="component" value="Unassembled WGS sequence"/>
</dbReference>
<reference evidence="16 17" key="1">
    <citation type="submission" date="2016-11" db="EMBL/GenBank/DDBJ databases">
        <authorList>
            <person name="Jaros S."/>
            <person name="Januszkiewicz K."/>
            <person name="Wedrychowicz H."/>
        </authorList>
    </citation>
    <scope>NUCLEOTIDE SEQUENCE [LARGE SCALE GENOMIC DNA]</scope>
    <source>
        <strain evidence="16 17">DSM 3074</strain>
    </source>
</reference>
<evidence type="ECO:0000256" key="5">
    <source>
        <dbReference type="ARBA" id="ARBA00022801"/>
    </source>
</evidence>
<dbReference type="InterPro" id="IPR036101">
    <property type="entry name" value="CarD-like/TRCF_RID_sf"/>
</dbReference>
<dbReference type="Gene3D" id="2.40.10.170">
    <property type="match status" value="1"/>
</dbReference>
<keyword evidence="2 13" id="KW-0963">Cytoplasm</keyword>
<comment type="subcellular location">
    <subcellularLocation>
        <location evidence="1 13">Cytoplasm</location>
    </subcellularLocation>
</comment>
<evidence type="ECO:0000256" key="2">
    <source>
        <dbReference type="ARBA" id="ARBA00022490"/>
    </source>
</evidence>
<evidence type="ECO:0000256" key="4">
    <source>
        <dbReference type="ARBA" id="ARBA00022763"/>
    </source>
</evidence>
<dbReference type="InterPro" id="IPR011545">
    <property type="entry name" value="DEAD/DEAH_box_helicase_dom"/>
</dbReference>
<dbReference type="SUPFAM" id="SSF143517">
    <property type="entry name" value="TRCF domain-like"/>
    <property type="match status" value="1"/>
</dbReference>
<dbReference type="SMART" id="SM00490">
    <property type="entry name" value="HELICc"/>
    <property type="match status" value="1"/>
</dbReference>
<evidence type="ECO:0000313" key="17">
    <source>
        <dbReference type="Proteomes" id="UP000191240"/>
    </source>
</evidence>
<dbReference type="SUPFAM" id="SSF52540">
    <property type="entry name" value="P-loop containing nucleoside triphosphate hydrolases"/>
    <property type="match status" value="4"/>
</dbReference>
<dbReference type="InterPro" id="IPR014001">
    <property type="entry name" value="Helicase_ATP-bd"/>
</dbReference>
<dbReference type="PANTHER" id="PTHR47964">
    <property type="entry name" value="ATP-DEPENDENT DNA HELICASE HOMOLOG RECG, CHLOROPLASTIC"/>
    <property type="match status" value="1"/>
</dbReference>
<evidence type="ECO:0000256" key="9">
    <source>
        <dbReference type="ARBA" id="ARBA00023204"/>
    </source>
</evidence>
<comment type="similarity">
    <text evidence="11 13">In the C-terminal section; belongs to the helicase family. RecG subfamily.</text>
</comment>
<dbReference type="RefSeq" id="WP_080325220.1">
    <property type="nucleotide sequence ID" value="NZ_FQYW01000004.1"/>
</dbReference>
<feature type="domain" description="Helicase C-terminal" evidence="15">
    <location>
        <begin position="751"/>
        <end position="901"/>
    </location>
</feature>
<dbReference type="GO" id="GO:0016787">
    <property type="term" value="F:hydrolase activity"/>
    <property type="evidence" value="ECO:0007669"/>
    <property type="project" value="UniProtKB-KW"/>
</dbReference>
<dbReference type="InterPro" id="IPR003711">
    <property type="entry name" value="CarD-like/TRCF_RID"/>
</dbReference>
<dbReference type="PANTHER" id="PTHR47964:SF1">
    <property type="entry name" value="ATP-DEPENDENT DNA HELICASE HOMOLOG RECG, CHLOROPLASTIC"/>
    <property type="match status" value="1"/>
</dbReference>
<dbReference type="EMBL" id="FQYW01000004">
    <property type="protein sequence ID" value="SHI35964.1"/>
    <property type="molecule type" value="Genomic_DNA"/>
</dbReference>
<dbReference type="InterPro" id="IPR001650">
    <property type="entry name" value="Helicase_C-like"/>
</dbReference>
<dbReference type="InterPro" id="IPR037235">
    <property type="entry name" value="TRCF-like_C_D7"/>
</dbReference>
<dbReference type="NCBIfam" id="TIGR00580">
    <property type="entry name" value="mfd"/>
    <property type="match status" value="1"/>
</dbReference>
<dbReference type="InterPro" id="IPR047112">
    <property type="entry name" value="RecG/Mfd"/>
</dbReference>
<dbReference type="GO" id="GO:0003684">
    <property type="term" value="F:damaged DNA binding"/>
    <property type="evidence" value="ECO:0007669"/>
    <property type="project" value="InterPro"/>
</dbReference>
<dbReference type="Gene3D" id="3.90.1150.50">
    <property type="entry name" value="Transcription-repair-coupling factor, D7 domain"/>
    <property type="match status" value="1"/>
</dbReference>
<dbReference type="HAMAP" id="MF_00969">
    <property type="entry name" value="TRCF"/>
    <property type="match status" value="1"/>
</dbReference>
<dbReference type="Gene3D" id="3.40.50.300">
    <property type="entry name" value="P-loop containing nucleotide triphosphate hydrolases"/>
    <property type="match status" value="2"/>
</dbReference>
<dbReference type="GO" id="GO:0005737">
    <property type="term" value="C:cytoplasm"/>
    <property type="evidence" value="ECO:0007669"/>
    <property type="project" value="UniProtKB-SubCell"/>
</dbReference>
<dbReference type="GO" id="GO:0005524">
    <property type="term" value="F:ATP binding"/>
    <property type="evidence" value="ECO:0007669"/>
    <property type="project" value="UniProtKB-UniRule"/>
</dbReference>
<dbReference type="InterPro" id="IPR004576">
    <property type="entry name" value="Mfd"/>
</dbReference>
<keyword evidence="3 13" id="KW-0547">Nucleotide-binding</keyword>
<evidence type="ECO:0000256" key="7">
    <source>
        <dbReference type="ARBA" id="ARBA00022840"/>
    </source>
</evidence>
<dbReference type="Gene3D" id="3.30.2060.10">
    <property type="entry name" value="Penicillin-binding protein 1b domain"/>
    <property type="match status" value="1"/>
</dbReference>
<dbReference type="GO" id="GO:0000716">
    <property type="term" value="P:transcription-coupled nucleotide-excision repair, DNA damage recognition"/>
    <property type="evidence" value="ECO:0007669"/>
    <property type="project" value="UniProtKB-UniRule"/>
</dbReference>
<name>A0A1M6AHG9_9FIRM</name>
<dbReference type="OrthoDB" id="9804325at2"/>
<keyword evidence="5 13" id="KW-0378">Hydrolase</keyword>
<dbReference type="GO" id="GO:0006355">
    <property type="term" value="P:regulation of DNA-templated transcription"/>
    <property type="evidence" value="ECO:0007669"/>
    <property type="project" value="UniProtKB-UniRule"/>
</dbReference>
<dbReference type="Pfam" id="PF03461">
    <property type="entry name" value="TRCF"/>
    <property type="match status" value="1"/>
</dbReference>